<keyword evidence="1" id="KW-0472">Membrane</keyword>
<protein>
    <recommendedName>
        <fullName evidence="5">RxLR effector protein</fullName>
    </recommendedName>
</protein>
<evidence type="ECO:0000256" key="2">
    <source>
        <dbReference type="SAM" id="SignalP"/>
    </source>
</evidence>
<accession>A0A8T1VJJ3</accession>
<keyword evidence="1" id="KW-0812">Transmembrane</keyword>
<reference evidence="3" key="1">
    <citation type="submission" date="2021-02" db="EMBL/GenBank/DDBJ databases">
        <authorList>
            <person name="Palmer J.M."/>
        </authorList>
    </citation>
    <scope>NUCLEOTIDE SEQUENCE</scope>
    <source>
        <strain evidence="3">SCRP734</strain>
    </source>
</reference>
<evidence type="ECO:0008006" key="5">
    <source>
        <dbReference type="Google" id="ProtNLM"/>
    </source>
</evidence>
<dbReference type="EMBL" id="JAGDFM010000246">
    <property type="protein sequence ID" value="KAG7381445.1"/>
    <property type="molecule type" value="Genomic_DNA"/>
</dbReference>
<evidence type="ECO:0000313" key="4">
    <source>
        <dbReference type="Proteomes" id="UP000694044"/>
    </source>
</evidence>
<keyword evidence="2" id="KW-0732">Signal</keyword>
<dbReference type="PROSITE" id="PS51257">
    <property type="entry name" value="PROKAR_LIPOPROTEIN"/>
    <property type="match status" value="1"/>
</dbReference>
<dbReference type="AlphaFoldDB" id="A0A8T1VJJ3"/>
<gene>
    <name evidence="3" type="ORF">PHYPSEUDO_006023</name>
</gene>
<keyword evidence="4" id="KW-1185">Reference proteome</keyword>
<keyword evidence="1" id="KW-1133">Transmembrane helix</keyword>
<proteinExistence type="predicted"/>
<feature type="transmembrane region" description="Helical" evidence="1">
    <location>
        <begin position="118"/>
        <end position="139"/>
    </location>
</feature>
<dbReference type="OrthoDB" id="10492026at2759"/>
<name>A0A8T1VJJ3_9STRA</name>
<sequence>MRYGHLLVLFMAAFTACCAALPNIEDTGQEIGETTTTSAVIQRNLKGSETATEDSDEERAVSPGNVGKLKNVFQTVKTKTAVINALKKVPTKISAKDVEIARQFVTNIQEKTKINKKAIAITLLVFLLVTGGSVALANYTRSH</sequence>
<organism evidence="3 4">
    <name type="scientific">Phytophthora pseudosyringae</name>
    <dbReference type="NCBI Taxonomy" id="221518"/>
    <lineage>
        <taxon>Eukaryota</taxon>
        <taxon>Sar</taxon>
        <taxon>Stramenopiles</taxon>
        <taxon>Oomycota</taxon>
        <taxon>Peronosporomycetes</taxon>
        <taxon>Peronosporales</taxon>
        <taxon>Peronosporaceae</taxon>
        <taxon>Phytophthora</taxon>
    </lineage>
</organism>
<evidence type="ECO:0000313" key="3">
    <source>
        <dbReference type="EMBL" id="KAG7381445.1"/>
    </source>
</evidence>
<feature type="chain" id="PRO_5035942019" description="RxLR effector protein" evidence="2">
    <location>
        <begin position="21"/>
        <end position="143"/>
    </location>
</feature>
<dbReference type="Proteomes" id="UP000694044">
    <property type="component" value="Unassembled WGS sequence"/>
</dbReference>
<feature type="signal peptide" evidence="2">
    <location>
        <begin position="1"/>
        <end position="20"/>
    </location>
</feature>
<evidence type="ECO:0000256" key="1">
    <source>
        <dbReference type="SAM" id="Phobius"/>
    </source>
</evidence>
<comment type="caution">
    <text evidence="3">The sequence shown here is derived from an EMBL/GenBank/DDBJ whole genome shotgun (WGS) entry which is preliminary data.</text>
</comment>